<dbReference type="OrthoDB" id="10255480at2759"/>
<evidence type="ECO:0000259" key="1">
    <source>
        <dbReference type="Pfam" id="PF14761"/>
    </source>
</evidence>
<gene>
    <name evidence="2" type="ORF">chiPu_0026303</name>
</gene>
<dbReference type="GO" id="GO:0005737">
    <property type="term" value="C:cytoplasm"/>
    <property type="evidence" value="ECO:0007669"/>
    <property type="project" value="TreeGrafter"/>
</dbReference>
<feature type="non-terminal residue" evidence="2">
    <location>
        <position position="1"/>
    </location>
</feature>
<proteinExistence type="predicted"/>
<accession>A0A401THF8</accession>
<dbReference type="PANTHER" id="PTHR28633">
    <property type="entry name" value="HERMANSKY-PUDLAK SYNDROME 3 PROTEIN"/>
    <property type="match status" value="1"/>
</dbReference>
<reference evidence="2 3" key="1">
    <citation type="journal article" date="2018" name="Nat. Ecol. Evol.">
        <title>Shark genomes provide insights into elasmobranch evolution and the origin of vertebrates.</title>
        <authorList>
            <person name="Hara Y"/>
            <person name="Yamaguchi K"/>
            <person name="Onimaru K"/>
            <person name="Kadota M"/>
            <person name="Koyanagi M"/>
            <person name="Keeley SD"/>
            <person name="Tatsumi K"/>
            <person name="Tanaka K"/>
            <person name="Motone F"/>
            <person name="Kageyama Y"/>
            <person name="Nozu R"/>
            <person name="Adachi N"/>
            <person name="Nishimura O"/>
            <person name="Nakagawa R"/>
            <person name="Tanegashima C"/>
            <person name="Kiyatake I"/>
            <person name="Matsumoto R"/>
            <person name="Murakumo K"/>
            <person name="Nishida K"/>
            <person name="Terakita A"/>
            <person name="Kuratani S"/>
            <person name="Sato K"/>
            <person name="Hyodo S Kuraku.S."/>
        </authorList>
    </citation>
    <scope>NUCLEOTIDE SEQUENCE [LARGE SCALE GENOMIC DNA]</scope>
</reference>
<feature type="domain" description="BLOC-2 complex member HPS3 N-terminal" evidence="1">
    <location>
        <begin position="2"/>
        <end position="159"/>
    </location>
</feature>
<dbReference type="AlphaFoldDB" id="A0A401THF8"/>
<dbReference type="Pfam" id="PF14761">
    <property type="entry name" value="HPS3_N"/>
    <property type="match status" value="1"/>
</dbReference>
<keyword evidence="3" id="KW-1185">Reference proteome</keyword>
<dbReference type="InterPro" id="IPR029437">
    <property type="entry name" value="HPS3_N"/>
</dbReference>
<comment type="caution">
    <text evidence="2">The sequence shown here is derived from an EMBL/GenBank/DDBJ whole genome shotgun (WGS) entry which is preliminary data.</text>
</comment>
<organism evidence="2 3">
    <name type="scientific">Chiloscyllium punctatum</name>
    <name type="common">Brownbanded bambooshark</name>
    <name type="synonym">Hemiscyllium punctatum</name>
    <dbReference type="NCBI Taxonomy" id="137246"/>
    <lineage>
        <taxon>Eukaryota</taxon>
        <taxon>Metazoa</taxon>
        <taxon>Chordata</taxon>
        <taxon>Craniata</taxon>
        <taxon>Vertebrata</taxon>
        <taxon>Chondrichthyes</taxon>
        <taxon>Elasmobranchii</taxon>
        <taxon>Galeomorphii</taxon>
        <taxon>Galeoidea</taxon>
        <taxon>Orectolobiformes</taxon>
        <taxon>Hemiscylliidae</taxon>
        <taxon>Chiloscyllium</taxon>
    </lineage>
</organism>
<dbReference type="EMBL" id="BEZZ01076521">
    <property type="protein sequence ID" value="GCC42053.1"/>
    <property type="molecule type" value="Genomic_DNA"/>
</dbReference>
<dbReference type="STRING" id="137246.A0A401THF8"/>
<sequence length="174" mass="19422">RYLVAIEEKSSVLSLRIYFNWKECQSQGKSRVGIRMVGHMLQAPFEGAPKDQMEIVEVPLSEPPVSVSCCPVKGDLVVGCHNKVVFFRLKEVTLAGQSAVFDFERFLVVHVGFKLVEVAFCNGCLAMIGDLEVMVLKLERTRQVANAVEQQVVQKEVPINEDIDRQSNDPGEGQ</sequence>
<evidence type="ECO:0000313" key="3">
    <source>
        <dbReference type="Proteomes" id="UP000287033"/>
    </source>
</evidence>
<protein>
    <recommendedName>
        <fullName evidence="1">BLOC-2 complex member HPS3 N-terminal domain-containing protein</fullName>
    </recommendedName>
</protein>
<evidence type="ECO:0000313" key="2">
    <source>
        <dbReference type="EMBL" id="GCC42053.1"/>
    </source>
</evidence>
<name>A0A401THF8_CHIPU</name>
<dbReference type="PANTHER" id="PTHR28633:SF1">
    <property type="entry name" value="BLOC-2 COMPLEX MEMBER HPS3"/>
    <property type="match status" value="1"/>
</dbReference>
<dbReference type="Proteomes" id="UP000287033">
    <property type="component" value="Unassembled WGS sequence"/>
</dbReference>
<dbReference type="InterPro" id="IPR017216">
    <property type="entry name" value="HPS3"/>
</dbReference>